<dbReference type="SUPFAM" id="SSF53706">
    <property type="entry name" value="Formate dehydrogenase/DMSO reductase, domains 1-3"/>
    <property type="match status" value="1"/>
</dbReference>
<evidence type="ECO:0000256" key="5">
    <source>
        <dbReference type="ARBA" id="ARBA00023002"/>
    </source>
</evidence>
<dbReference type="GO" id="GO:0051536">
    <property type="term" value="F:iron-sulfur cluster binding"/>
    <property type="evidence" value="ECO:0007669"/>
    <property type="project" value="UniProtKB-KW"/>
</dbReference>
<dbReference type="CDD" id="cd02766">
    <property type="entry name" value="MopB_3"/>
    <property type="match status" value="1"/>
</dbReference>
<feature type="domain" description="4Fe-4S Mo/W bis-MGD-type" evidence="8">
    <location>
        <begin position="1"/>
        <end position="58"/>
    </location>
</feature>
<keyword evidence="3" id="KW-0500">Molybdenum</keyword>
<dbReference type="Gene3D" id="2.40.40.20">
    <property type="match status" value="1"/>
</dbReference>
<keyword evidence="4" id="KW-0479">Metal-binding</keyword>
<sequence length="683" mass="76065">MEICKTVCPYDCPDACGLLAYRDKGVVVKVAGNPEHPFTRGMLCPKMAHYERTVYSPRRLLTPLRRTGPKGSGQFEPVSWDEALQDIAERWRYILDAYGGEAILPYSFSGTMGMVQHNAYHGLFYRLGASELERTICSAAKNYGWNCVMGRTLRMRPQEAQHSDFIILWGISMLSTNLHFLKDVREAKKRGAQVWCIDTYATETARRADRLIQTRPGSDGALALGVLHCLRRDGLCDEAFIHAYVQGWTELQKDVLPKYTPAYVQEVTGVPAAVVEELAAAYGRARAPFIRLGTGLSRYTNGAMTVRLIACLPAAVGAWQHTGGGLMMSTSCSTAFDQSVVTKDEWKKPVRRVNMCEIGSALLQTEEPIRSLFVYSSNPACTAPDQNQVIAGLSREDLFTVVHERFMTDTARYADIILPATTSLEHDDLYYSYGSYVVGRGKAVIEPLGQCRSNWRVACDLAKAMGIDDPFFHQSEDDLVEALIDSTSSWPVPVDGEALRRGDPVELGLPKQYKLTFGTPSGKIEIRNGRETPAVPDYFPACEEDGDYYFTNGTDPRVLDSSFNERDELTRSRTMVLFMHPDDAARQGFSDGEKVVAWNTRGEALFTLQITDRTAPGQVVSEGLWWIERCPGDRSVNALTSQRLSDKGRGSTFYNVRVNVRKAEQVVPSLGQHKTADKITSDK</sequence>
<dbReference type="PANTHER" id="PTHR43742:SF6">
    <property type="entry name" value="OXIDOREDUCTASE YYAE-RELATED"/>
    <property type="match status" value="1"/>
</dbReference>
<dbReference type="InterPro" id="IPR006655">
    <property type="entry name" value="Mopterin_OxRdtase_prok_CS"/>
</dbReference>
<evidence type="ECO:0000256" key="3">
    <source>
        <dbReference type="ARBA" id="ARBA00022505"/>
    </source>
</evidence>
<dbReference type="Pfam" id="PF01568">
    <property type="entry name" value="Molydop_binding"/>
    <property type="match status" value="1"/>
</dbReference>
<evidence type="ECO:0000313" key="10">
    <source>
        <dbReference type="Proteomes" id="UP000254337"/>
    </source>
</evidence>
<reference evidence="9 10" key="1">
    <citation type="submission" date="2018-05" db="EMBL/GenBank/DDBJ databases">
        <title>Complete genome sequence of Megasphaera sp. AJH120T, isolated from the ceca of a chicken.</title>
        <authorList>
            <person name="Maki J."/>
            <person name="Looft T."/>
        </authorList>
    </citation>
    <scope>NUCLEOTIDE SEQUENCE [LARGE SCALE GENOMIC DNA]</scope>
    <source>
        <strain evidence="9 10">AJH120</strain>
    </source>
</reference>
<dbReference type="OrthoDB" id="9803192at2"/>
<dbReference type="Proteomes" id="UP000254337">
    <property type="component" value="Chromosome"/>
</dbReference>
<protein>
    <submittedName>
        <fullName evidence="9">Formate dehydrogenase</fullName>
    </submittedName>
</protein>
<dbReference type="Gene3D" id="2.20.25.90">
    <property type="entry name" value="ADC-like domains"/>
    <property type="match status" value="1"/>
</dbReference>
<dbReference type="PROSITE" id="PS51669">
    <property type="entry name" value="4FE4S_MOW_BIS_MGD"/>
    <property type="match status" value="1"/>
</dbReference>
<dbReference type="SMART" id="SM00926">
    <property type="entry name" value="Molybdop_Fe4S4"/>
    <property type="match status" value="1"/>
</dbReference>
<dbReference type="EMBL" id="CP029462">
    <property type="protein sequence ID" value="AXL22062.1"/>
    <property type="molecule type" value="Genomic_DNA"/>
</dbReference>
<accession>A0A346B1R9</accession>
<dbReference type="Gene3D" id="3.30.2070.10">
    <property type="entry name" value="Formate dehydrogenase/DMSO reductase"/>
    <property type="match status" value="1"/>
</dbReference>
<comment type="similarity">
    <text evidence="2">Belongs to the prokaryotic molybdopterin-containing oxidoreductase family.</text>
</comment>
<dbReference type="SUPFAM" id="SSF50692">
    <property type="entry name" value="ADC-like"/>
    <property type="match status" value="1"/>
</dbReference>
<dbReference type="InterPro" id="IPR009010">
    <property type="entry name" value="Asp_de-COase-like_dom_sf"/>
</dbReference>
<evidence type="ECO:0000259" key="8">
    <source>
        <dbReference type="PROSITE" id="PS51669"/>
    </source>
</evidence>
<dbReference type="Pfam" id="PF04879">
    <property type="entry name" value="Molybdop_Fe4S4"/>
    <property type="match status" value="1"/>
</dbReference>
<keyword evidence="10" id="KW-1185">Reference proteome</keyword>
<proteinExistence type="inferred from homology"/>
<evidence type="ECO:0000313" key="9">
    <source>
        <dbReference type="EMBL" id="AXL22062.1"/>
    </source>
</evidence>
<dbReference type="PANTHER" id="PTHR43742">
    <property type="entry name" value="TRIMETHYLAMINE-N-OXIDE REDUCTASE"/>
    <property type="match status" value="1"/>
</dbReference>
<keyword evidence="5" id="KW-0560">Oxidoreductase</keyword>
<evidence type="ECO:0000256" key="1">
    <source>
        <dbReference type="ARBA" id="ARBA00001942"/>
    </source>
</evidence>
<gene>
    <name evidence="9" type="ORF">DKB62_11120</name>
</gene>
<dbReference type="InterPro" id="IPR006656">
    <property type="entry name" value="Mopterin_OxRdtase"/>
</dbReference>
<keyword evidence="6" id="KW-0408">Iron</keyword>
<dbReference type="RefSeq" id="WP_107196756.1">
    <property type="nucleotide sequence ID" value="NZ_CP029462.1"/>
</dbReference>
<name>A0A346B1R9_9FIRM</name>
<dbReference type="InterPro" id="IPR050612">
    <property type="entry name" value="Prok_Mopterin_Oxidored"/>
</dbReference>
<keyword evidence="7" id="KW-0411">Iron-sulfur</keyword>
<comment type="cofactor">
    <cofactor evidence="1">
        <name>Mo-bis(molybdopterin guanine dinucleotide)</name>
        <dbReference type="ChEBI" id="CHEBI:60539"/>
    </cofactor>
</comment>
<dbReference type="Gene3D" id="3.40.228.10">
    <property type="entry name" value="Dimethylsulfoxide Reductase, domain 2"/>
    <property type="match status" value="1"/>
</dbReference>
<evidence type="ECO:0000256" key="2">
    <source>
        <dbReference type="ARBA" id="ARBA00010312"/>
    </source>
</evidence>
<evidence type="ECO:0000256" key="4">
    <source>
        <dbReference type="ARBA" id="ARBA00022723"/>
    </source>
</evidence>
<dbReference type="Gene3D" id="3.40.50.740">
    <property type="match status" value="1"/>
</dbReference>
<dbReference type="Pfam" id="PF00384">
    <property type="entry name" value="Molybdopterin"/>
    <property type="match status" value="1"/>
</dbReference>
<dbReference type="KEGG" id="meg:DKB62_11120"/>
<dbReference type="PROSITE" id="PS00490">
    <property type="entry name" value="MOLYBDOPTERIN_PROK_2"/>
    <property type="match status" value="1"/>
</dbReference>
<dbReference type="GO" id="GO:0043546">
    <property type="term" value="F:molybdopterin cofactor binding"/>
    <property type="evidence" value="ECO:0007669"/>
    <property type="project" value="InterPro"/>
</dbReference>
<dbReference type="GO" id="GO:0016491">
    <property type="term" value="F:oxidoreductase activity"/>
    <property type="evidence" value="ECO:0007669"/>
    <property type="project" value="UniProtKB-KW"/>
</dbReference>
<dbReference type="GO" id="GO:0046872">
    <property type="term" value="F:metal ion binding"/>
    <property type="evidence" value="ECO:0007669"/>
    <property type="project" value="UniProtKB-KW"/>
</dbReference>
<evidence type="ECO:0000256" key="7">
    <source>
        <dbReference type="ARBA" id="ARBA00023014"/>
    </source>
</evidence>
<dbReference type="AlphaFoldDB" id="A0A346B1R9"/>
<dbReference type="InterPro" id="IPR006963">
    <property type="entry name" value="Mopterin_OxRdtase_4Fe-4S_dom"/>
</dbReference>
<evidence type="ECO:0000256" key="6">
    <source>
        <dbReference type="ARBA" id="ARBA00023004"/>
    </source>
</evidence>
<dbReference type="InterPro" id="IPR006657">
    <property type="entry name" value="MoPterin_dinucl-bd_dom"/>
</dbReference>
<organism evidence="9 10">
    <name type="scientific">Megasphaera stantonii</name>
    <dbReference type="NCBI Taxonomy" id="2144175"/>
    <lineage>
        <taxon>Bacteria</taxon>
        <taxon>Bacillati</taxon>
        <taxon>Bacillota</taxon>
        <taxon>Negativicutes</taxon>
        <taxon>Veillonellales</taxon>
        <taxon>Veillonellaceae</taxon>
        <taxon>Megasphaera</taxon>
    </lineage>
</organism>